<proteinExistence type="predicted"/>
<evidence type="ECO:0000256" key="2">
    <source>
        <dbReference type="ARBA" id="ARBA00013194"/>
    </source>
</evidence>
<dbReference type="GO" id="GO:0003755">
    <property type="term" value="F:peptidyl-prolyl cis-trans isomerase activity"/>
    <property type="evidence" value="ECO:0007669"/>
    <property type="project" value="UniProtKB-KW"/>
</dbReference>
<feature type="compositionally biased region" description="Polar residues" evidence="6">
    <location>
        <begin position="134"/>
        <end position="143"/>
    </location>
</feature>
<evidence type="ECO:0000313" key="8">
    <source>
        <dbReference type="EMBL" id="VDC75116.1"/>
    </source>
</evidence>
<evidence type="ECO:0000256" key="6">
    <source>
        <dbReference type="SAM" id="MobiDB-lite"/>
    </source>
</evidence>
<comment type="catalytic activity">
    <reaction evidence="1 5">
        <text>[protein]-peptidylproline (omega=180) = [protein]-peptidylproline (omega=0)</text>
        <dbReference type="Rhea" id="RHEA:16237"/>
        <dbReference type="Rhea" id="RHEA-COMP:10747"/>
        <dbReference type="Rhea" id="RHEA-COMP:10748"/>
        <dbReference type="ChEBI" id="CHEBI:83833"/>
        <dbReference type="ChEBI" id="CHEBI:83834"/>
        <dbReference type="EC" id="5.2.1.8"/>
    </reaction>
</comment>
<evidence type="ECO:0000256" key="4">
    <source>
        <dbReference type="ARBA" id="ARBA00023235"/>
    </source>
</evidence>
<dbReference type="PANTHER" id="PTHR43811:SF19">
    <property type="entry name" value="39 KDA FK506-BINDING NUCLEAR PROTEIN"/>
    <property type="match status" value="1"/>
</dbReference>
<feature type="region of interest" description="Disordered" evidence="6">
    <location>
        <begin position="19"/>
        <end position="143"/>
    </location>
</feature>
<evidence type="ECO:0000259" key="7">
    <source>
        <dbReference type="PROSITE" id="PS50059"/>
    </source>
</evidence>
<dbReference type="PANTHER" id="PTHR43811">
    <property type="entry name" value="FKBP-TYPE PEPTIDYL-PROLYL CIS-TRANS ISOMERASE FKPA"/>
    <property type="match status" value="1"/>
</dbReference>
<feature type="compositionally biased region" description="Polar residues" evidence="6">
    <location>
        <begin position="73"/>
        <end position="88"/>
    </location>
</feature>
<sequence length="252" mass="27704">MLKQSELYFFLVVIEEIEDEEKPAEDTKTKRSKKKSQAAKDESANKQIVVKESAHASDLESEDEDGFPIPKEINSSAKMSSDADQQGSNKKRKAKASEQDGVQERSQSSKTPDKSAEKKNKQKNTSEKAAVENSKASQEQTYPNGLVVEELKLGKPNGKQATTGKQVSVRYIGKLQKNGKIFDSNIGKAPFKFKLGRGEVIKGWDVGVNGMRVGEKRKLTIPPSMGYGSRGAGGQIPPNAWLSFEVELIDVK</sequence>
<dbReference type="AlphaFoldDB" id="A0A3P5Z4S3"/>
<reference evidence="8" key="1">
    <citation type="submission" date="2018-11" db="EMBL/GenBank/DDBJ databases">
        <authorList>
            <consortium name="Genoscope - CEA"/>
            <person name="William W."/>
        </authorList>
    </citation>
    <scope>NUCLEOTIDE SEQUENCE</scope>
</reference>
<keyword evidence="3 5" id="KW-0697">Rotamase</keyword>
<dbReference type="PROSITE" id="PS50059">
    <property type="entry name" value="FKBP_PPIASE"/>
    <property type="match status" value="1"/>
</dbReference>
<dbReference type="InterPro" id="IPR046357">
    <property type="entry name" value="PPIase_dom_sf"/>
</dbReference>
<evidence type="ECO:0000256" key="1">
    <source>
        <dbReference type="ARBA" id="ARBA00000971"/>
    </source>
</evidence>
<dbReference type="Pfam" id="PF00254">
    <property type="entry name" value="FKBP_C"/>
    <property type="match status" value="1"/>
</dbReference>
<name>A0A3P5Z4S3_BRACM</name>
<accession>A0A3P5Z4S3</accession>
<dbReference type="EC" id="5.2.1.8" evidence="2 5"/>
<gene>
    <name evidence="8" type="ORF">BRAA01T01618Z</name>
</gene>
<dbReference type="SUPFAM" id="SSF54534">
    <property type="entry name" value="FKBP-like"/>
    <property type="match status" value="1"/>
</dbReference>
<feature type="compositionally biased region" description="Basic and acidic residues" evidence="6">
    <location>
        <begin position="111"/>
        <end position="130"/>
    </location>
</feature>
<feature type="domain" description="PPIase FKBP-type" evidence="7">
    <location>
        <begin position="164"/>
        <end position="252"/>
    </location>
</feature>
<dbReference type="InterPro" id="IPR001179">
    <property type="entry name" value="PPIase_FKBP_dom"/>
</dbReference>
<dbReference type="FunFam" id="3.10.50.40:FF:000006">
    <property type="entry name" value="Peptidyl-prolyl cis-trans isomerase"/>
    <property type="match status" value="1"/>
</dbReference>
<protein>
    <recommendedName>
        <fullName evidence="2 5">peptidylprolyl isomerase</fullName>
        <ecNumber evidence="2 5">5.2.1.8</ecNumber>
    </recommendedName>
</protein>
<keyword evidence="4 5" id="KW-0413">Isomerase</keyword>
<dbReference type="Gene3D" id="3.10.50.40">
    <property type="match status" value="1"/>
</dbReference>
<dbReference type="EMBL" id="LR031571">
    <property type="protein sequence ID" value="VDC75116.1"/>
    <property type="molecule type" value="Genomic_DNA"/>
</dbReference>
<evidence type="ECO:0000256" key="3">
    <source>
        <dbReference type="ARBA" id="ARBA00023110"/>
    </source>
</evidence>
<evidence type="ECO:0000256" key="5">
    <source>
        <dbReference type="PROSITE-ProRule" id="PRU00277"/>
    </source>
</evidence>
<organism evidence="8">
    <name type="scientific">Brassica campestris</name>
    <name type="common">Field mustard</name>
    <dbReference type="NCBI Taxonomy" id="3711"/>
    <lineage>
        <taxon>Eukaryota</taxon>
        <taxon>Viridiplantae</taxon>
        <taxon>Streptophyta</taxon>
        <taxon>Embryophyta</taxon>
        <taxon>Tracheophyta</taxon>
        <taxon>Spermatophyta</taxon>
        <taxon>Magnoliopsida</taxon>
        <taxon>eudicotyledons</taxon>
        <taxon>Gunneridae</taxon>
        <taxon>Pentapetalae</taxon>
        <taxon>rosids</taxon>
        <taxon>malvids</taxon>
        <taxon>Brassicales</taxon>
        <taxon>Brassicaceae</taxon>
        <taxon>Brassiceae</taxon>
        <taxon>Brassica</taxon>
    </lineage>
</organism>